<gene>
    <name evidence="2" type="ORF">LCGC14_0925200</name>
</gene>
<reference evidence="2" key="1">
    <citation type="journal article" date="2015" name="Nature">
        <title>Complex archaea that bridge the gap between prokaryotes and eukaryotes.</title>
        <authorList>
            <person name="Spang A."/>
            <person name="Saw J.H."/>
            <person name="Jorgensen S.L."/>
            <person name="Zaremba-Niedzwiedzka K."/>
            <person name="Martijn J."/>
            <person name="Lind A.E."/>
            <person name="van Eijk R."/>
            <person name="Schleper C."/>
            <person name="Guy L."/>
            <person name="Ettema T.J."/>
        </authorList>
    </citation>
    <scope>NUCLEOTIDE SEQUENCE</scope>
</reference>
<dbReference type="EMBL" id="LAZR01003147">
    <property type="protein sequence ID" value="KKN21434.1"/>
    <property type="molecule type" value="Genomic_DNA"/>
</dbReference>
<organism evidence="2">
    <name type="scientific">marine sediment metagenome</name>
    <dbReference type="NCBI Taxonomy" id="412755"/>
    <lineage>
        <taxon>unclassified sequences</taxon>
        <taxon>metagenomes</taxon>
        <taxon>ecological metagenomes</taxon>
    </lineage>
</organism>
<feature type="transmembrane region" description="Helical" evidence="1">
    <location>
        <begin position="6"/>
        <end position="27"/>
    </location>
</feature>
<dbReference type="AlphaFoldDB" id="A0A0F9NUE1"/>
<keyword evidence="1" id="KW-1133">Transmembrane helix</keyword>
<evidence type="ECO:0000256" key="1">
    <source>
        <dbReference type="SAM" id="Phobius"/>
    </source>
</evidence>
<keyword evidence="1" id="KW-0812">Transmembrane</keyword>
<evidence type="ECO:0000313" key="2">
    <source>
        <dbReference type="EMBL" id="KKN21434.1"/>
    </source>
</evidence>
<comment type="caution">
    <text evidence="2">The sequence shown here is derived from an EMBL/GenBank/DDBJ whole genome shotgun (WGS) entry which is preliminary data.</text>
</comment>
<keyword evidence="1" id="KW-0472">Membrane</keyword>
<name>A0A0F9NUE1_9ZZZZ</name>
<accession>A0A0F9NUE1</accession>
<protein>
    <submittedName>
        <fullName evidence="2">Uncharacterized protein</fullName>
    </submittedName>
</protein>
<feature type="transmembrane region" description="Helical" evidence="1">
    <location>
        <begin position="64"/>
        <end position="88"/>
    </location>
</feature>
<proteinExistence type="predicted"/>
<feature type="transmembrane region" description="Helical" evidence="1">
    <location>
        <begin position="34"/>
        <end position="52"/>
    </location>
</feature>
<sequence length="109" mass="12006">MDEEISLWWVSLFMFALSAGVFVGVGLLHKDWKYVRFGVGFGLCFGAIPVWAAPLMDALSGPAVLLIAFPIVAAILLAIWVGVLFYGWKQWESDGKKELAEKARTDGQT</sequence>